<proteinExistence type="predicted"/>
<evidence type="ECO:0000313" key="1">
    <source>
        <dbReference type="EMBL" id="CAG8482740.1"/>
    </source>
</evidence>
<dbReference type="EMBL" id="CAJVQB010000336">
    <property type="protein sequence ID" value="CAG8482740.1"/>
    <property type="molecule type" value="Genomic_DNA"/>
</dbReference>
<evidence type="ECO:0000313" key="2">
    <source>
        <dbReference type="Proteomes" id="UP000789901"/>
    </source>
</evidence>
<accession>A0ABM8VZ09</accession>
<dbReference type="InterPro" id="IPR004242">
    <property type="entry name" value="Transposase_21"/>
</dbReference>
<dbReference type="Pfam" id="PF02992">
    <property type="entry name" value="Transposase_21"/>
    <property type="match status" value="1"/>
</dbReference>
<organism evidence="1 2">
    <name type="scientific">Gigaspora margarita</name>
    <dbReference type="NCBI Taxonomy" id="4874"/>
    <lineage>
        <taxon>Eukaryota</taxon>
        <taxon>Fungi</taxon>
        <taxon>Fungi incertae sedis</taxon>
        <taxon>Mucoromycota</taxon>
        <taxon>Glomeromycotina</taxon>
        <taxon>Glomeromycetes</taxon>
        <taxon>Diversisporales</taxon>
        <taxon>Gigasporaceae</taxon>
        <taxon>Gigaspora</taxon>
    </lineage>
</organism>
<keyword evidence="2" id="KW-1185">Reference proteome</keyword>
<feature type="non-terminal residue" evidence="1">
    <location>
        <position position="1"/>
    </location>
</feature>
<comment type="caution">
    <text evidence="1">The sequence shown here is derived from an EMBL/GenBank/DDBJ whole genome shotgun (WGS) entry which is preliminary data.</text>
</comment>
<dbReference type="Proteomes" id="UP000789901">
    <property type="component" value="Unassembled WGS sequence"/>
</dbReference>
<name>A0ABM8VZ09_GIGMA</name>
<dbReference type="PANTHER" id="PTHR46579">
    <property type="entry name" value="F5/8 TYPE C DOMAIN-CONTAINING PROTEIN-RELATED"/>
    <property type="match status" value="1"/>
</dbReference>
<protein>
    <submittedName>
        <fullName evidence="1">24125_t:CDS:1</fullName>
    </submittedName>
</protein>
<dbReference type="PANTHER" id="PTHR46579:SF1">
    <property type="entry name" value="F5_8 TYPE C DOMAIN-CONTAINING PROTEIN"/>
    <property type="match status" value="1"/>
</dbReference>
<reference evidence="1 2" key="1">
    <citation type="submission" date="2021-06" db="EMBL/GenBank/DDBJ databases">
        <authorList>
            <person name="Kallberg Y."/>
            <person name="Tangrot J."/>
            <person name="Rosling A."/>
        </authorList>
    </citation>
    <scope>NUCLEOTIDE SEQUENCE [LARGE SCALE GENOMIC DNA]</scope>
    <source>
        <strain evidence="1 2">120-4 pot B 10/14</strain>
    </source>
</reference>
<sequence>AKNPYILNNNFEEILQIFNCDSSTLYLTKKFLQSLVNIDMLFVDMCINSCIAFTGEYSEAIQCPICLSERFQKTNVAYKVAAYYPLTSRFKFQYANSKQSKTLRYRSNYISSSDKISDIFDGQLYKSLLSKEIIKDERDIILTGSLDGYQIFRQQRDNNWVVMFINNNIPLEDRVKQENLLISAIIPGPKSPKDFNSFIFPIISELKILEENFILRVFAPIWCGDIPAISKLINVTGHNGYMGCRFCDIKGVSDSDSGINHVYYPLKHPTKKSEKSYNTKNLPLRNHESYLEKVLTWKMASDKKKAQRETDIMHLVFEGAAMHMYKHWSGTFYSNKSLNNSEINPQTLSKAIWRNIGNIMEENKKAMPSEFGRPPLDIAKYSNAYKAEDWINWTCLYSIPLLQLFHDKRLYVDDDIKRLPAFRITFHYLLHIQACIENCGPCWVYWQFPIERLCGMLQPMIQSNQHPYKNLMNNILLLDYFNYLRFVPTIYRHIFPLQQQKQYQIQQVVWIEDGGEELWAPSLDYTLNDKEFIALAKFYQANLNQPITELCDWGIKYAKLRTRDGYMLSSLMSAPRVNARENSCVIYELEVNISKSKALEKYELRQFFGQVQFYFYYVFDKKYQLLAYIRNVKNVQKGLYGLYNFEEFGDYEFVDVSMIRRC</sequence>
<gene>
    <name evidence="1" type="ORF">GMARGA_LOCUS1323</name>
</gene>